<reference evidence="2 3" key="1">
    <citation type="submission" date="2020-04" db="EMBL/GenBank/DDBJ databases">
        <title>Chryseobacterium sp. RJ-7-14 sp. nov., isolated from Jeju soil.</title>
        <authorList>
            <person name="Dahal R.H."/>
            <person name="Chaudhary D.K."/>
        </authorList>
    </citation>
    <scope>NUCLEOTIDE SEQUENCE [LARGE SCALE GENOMIC DNA]</scope>
    <source>
        <strain evidence="2 3">RJ-7-14</strain>
    </source>
</reference>
<organism evidence="2 3">
    <name type="scientific">Chryseobacterium cheonjiense</name>
    <dbReference type="NCBI Taxonomy" id="2728845"/>
    <lineage>
        <taxon>Bacteria</taxon>
        <taxon>Pseudomonadati</taxon>
        <taxon>Bacteroidota</taxon>
        <taxon>Flavobacteriia</taxon>
        <taxon>Flavobacteriales</taxon>
        <taxon>Weeksellaceae</taxon>
        <taxon>Chryseobacterium group</taxon>
        <taxon>Chryseobacterium</taxon>
    </lineage>
</organism>
<gene>
    <name evidence="2" type="ORF">HHL20_12360</name>
</gene>
<keyword evidence="1" id="KW-0732">Signal</keyword>
<feature type="chain" id="PRO_5031218481" evidence="1">
    <location>
        <begin position="26"/>
        <end position="562"/>
    </location>
</feature>
<dbReference type="EMBL" id="JABBGF010000002">
    <property type="protein sequence ID" value="NML58138.1"/>
    <property type="molecule type" value="Genomic_DNA"/>
</dbReference>
<name>A0A7Y0A7Z4_9FLAO</name>
<feature type="signal peptide" evidence="1">
    <location>
        <begin position="1"/>
        <end position="25"/>
    </location>
</feature>
<evidence type="ECO:0000256" key="1">
    <source>
        <dbReference type="SAM" id="SignalP"/>
    </source>
</evidence>
<keyword evidence="3" id="KW-1185">Reference proteome</keyword>
<dbReference type="RefSeq" id="WP_169231493.1">
    <property type="nucleotide sequence ID" value="NZ_JABBGF010000002.1"/>
</dbReference>
<protein>
    <submittedName>
        <fullName evidence="2">Uncharacterized protein</fullName>
    </submittedName>
</protein>
<accession>A0A7Y0A7Z4</accession>
<proteinExistence type="predicted"/>
<evidence type="ECO:0000313" key="3">
    <source>
        <dbReference type="Proteomes" id="UP000552615"/>
    </source>
</evidence>
<dbReference type="AlphaFoldDB" id="A0A7Y0A7Z4"/>
<dbReference type="PROSITE" id="PS51257">
    <property type="entry name" value="PROKAR_LIPOPROTEIN"/>
    <property type="match status" value="1"/>
</dbReference>
<sequence length="562" mass="63044">MKKNYFLMLLALVLFLSGCRSEDLADTQDKSTAAHSSKNYASLDKFLQVTGISKEELYKDISSAKGKSSPEDFEINTDRILETIKNQQITAFSFIVHPKNGSIVEIENGKEIFYNMAFVKVDNVWQKSIYKYTVPAGWLSSLQTTPNAPFNGNITRVYPSSESARAYICGFSATPAFHCWAGHTDPNDGDCGDCWHWNTTSIWCDDTTVVGPDHPANGGTIGIGDGGSNESGFQTNLPMADEQAMMIQKYAAFVSSFNLNSYGFSTELKSKLFHLYLSLQEDDYIINQLLSSSPTNSPQKVNLLNWAIDYFNENLNTSSIAENTTYTTSFLSWGSNFFIQNPTITWQQFRKWFIEPITQQDVINELQGYPCAQSVAQQLPNLSNDIATAMKNVFQNNENYNIIFRAKSGLGDVDGKTFSSRSNTGSFRAVIYLNDQVLTKGTKEYILVTMYHEVVHAFLDYERFRLGDLAFNNQYPSVLVGYDYDGNGHIINRYTFLPNHSQLGAFLSQLENIISTYNPNLPIATVKAIAKAGITTITQQEKQLNLNERDTTTNNHKGTKCQ</sequence>
<comment type="caution">
    <text evidence="2">The sequence shown here is derived from an EMBL/GenBank/DDBJ whole genome shotgun (WGS) entry which is preliminary data.</text>
</comment>
<dbReference type="Proteomes" id="UP000552615">
    <property type="component" value="Unassembled WGS sequence"/>
</dbReference>
<evidence type="ECO:0000313" key="2">
    <source>
        <dbReference type="EMBL" id="NML58138.1"/>
    </source>
</evidence>